<evidence type="ECO:0000313" key="3">
    <source>
        <dbReference type="EMBL" id="PTM44788.1"/>
    </source>
</evidence>
<accession>A0A2T4YN16</accession>
<protein>
    <submittedName>
        <fullName evidence="3">Uncharacterized protein</fullName>
    </submittedName>
</protein>
<keyword evidence="2" id="KW-1133">Transmembrane helix</keyword>
<keyword evidence="2" id="KW-0812">Transmembrane</keyword>
<organism evidence="3 4">
    <name type="scientific">Sphingomonas aerolata</name>
    <dbReference type="NCBI Taxonomy" id="185951"/>
    <lineage>
        <taxon>Bacteria</taxon>
        <taxon>Pseudomonadati</taxon>
        <taxon>Pseudomonadota</taxon>
        <taxon>Alphaproteobacteria</taxon>
        <taxon>Sphingomonadales</taxon>
        <taxon>Sphingomonadaceae</taxon>
        <taxon>Sphingomonas</taxon>
    </lineage>
</organism>
<feature type="compositionally biased region" description="Polar residues" evidence="1">
    <location>
        <begin position="53"/>
        <end position="64"/>
    </location>
</feature>
<evidence type="ECO:0000256" key="2">
    <source>
        <dbReference type="SAM" id="Phobius"/>
    </source>
</evidence>
<keyword evidence="4" id="KW-1185">Reference proteome</keyword>
<dbReference type="RefSeq" id="WP_107933600.1">
    <property type="nucleotide sequence ID" value="NZ_PZZN01000003.1"/>
</dbReference>
<comment type="caution">
    <text evidence="3">The sequence shown here is derived from an EMBL/GenBank/DDBJ whole genome shotgun (WGS) entry which is preliminary data.</text>
</comment>
<sequence length="64" mass="7029">MTDHWSIVAMVIIITAGSAVLLWGIDLCCRHEVAMLEQRARHGKANGLRGGDQSLSFHAQENGR</sequence>
<dbReference type="AlphaFoldDB" id="A0A2T4YN16"/>
<dbReference type="EMBL" id="PZZN01000003">
    <property type="protein sequence ID" value="PTM44788.1"/>
    <property type="molecule type" value="Genomic_DNA"/>
</dbReference>
<feature type="transmembrane region" description="Helical" evidence="2">
    <location>
        <begin position="6"/>
        <end position="29"/>
    </location>
</feature>
<dbReference type="Proteomes" id="UP000240996">
    <property type="component" value="Unassembled WGS sequence"/>
</dbReference>
<keyword evidence="2" id="KW-0472">Membrane</keyword>
<evidence type="ECO:0000256" key="1">
    <source>
        <dbReference type="SAM" id="MobiDB-lite"/>
    </source>
</evidence>
<feature type="region of interest" description="Disordered" evidence="1">
    <location>
        <begin position="44"/>
        <end position="64"/>
    </location>
</feature>
<reference evidence="3 4" key="1">
    <citation type="submission" date="2018-04" db="EMBL/GenBank/DDBJ databases">
        <title>Genomic Encyclopedia of Type Strains, Phase III (KMG-III): the genomes of soil and plant-associated and newly described type strains.</title>
        <authorList>
            <person name="Whitman W."/>
        </authorList>
    </citation>
    <scope>NUCLEOTIDE SEQUENCE [LARGE SCALE GENOMIC DNA]</scope>
    <source>
        <strain evidence="3 4">NW12</strain>
    </source>
</reference>
<proteinExistence type="predicted"/>
<gene>
    <name evidence="3" type="ORF">C8J24_2998</name>
</gene>
<evidence type="ECO:0000313" key="4">
    <source>
        <dbReference type="Proteomes" id="UP000240996"/>
    </source>
</evidence>
<name>A0A2T4YN16_9SPHN</name>